<dbReference type="EMBL" id="AWSQ01000003">
    <property type="protein sequence ID" value="KFX69339.1"/>
    <property type="molecule type" value="Genomic_DNA"/>
</dbReference>
<sequence>MGKFTALQAREDAAGAFEQSIVERDTAELPAGELLIRVRYSSLNYKDALSASGNRGVTKHFPHTPGIDAAGVVEASSVAEFNAGDEVIVTGYDLGMNTAGGFSQYIRIPASWAIKRPQGLSLRAAMVLGTAGLTAALCIDKLEQAGVTPDAGPILVTGATGGVGSIAVALLAKLGYTVAASTGKVEQGEFLKQLGAQQIVLRSELQQGVERPMLKEQWAGAVDTVGGDILFNVVKSLRYGGSVACCGLTAGIAFNANVLPFILRGVNLLGVDSVELPLVVKASMWDKLSVQWKLDGLDPLVTEVDLKQLPEAIGQILAGKLVGRVLVRVD</sequence>
<dbReference type="InterPro" id="IPR014188">
    <property type="entry name" value="Acrylyl-CoA_reductase_AcuI"/>
</dbReference>
<accession>A0A0A1YL19</accession>
<dbReference type="CDD" id="cd05280">
    <property type="entry name" value="MDR_yhdh_yhfp"/>
    <property type="match status" value="1"/>
</dbReference>
<keyword evidence="3" id="KW-1185">Reference proteome</keyword>
<dbReference type="OrthoDB" id="9782155at2"/>
<dbReference type="Pfam" id="PF08240">
    <property type="entry name" value="ADH_N"/>
    <property type="match status" value="1"/>
</dbReference>
<dbReference type="PANTHER" id="PTHR43677:SF1">
    <property type="entry name" value="ACRYLYL-COA REDUCTASE ACUI-RELATED"/>
    <property type="match status" value="1"/>
</dbReference>
<dbReference type="SUPFAM" id="SSF50129">
    <property type="entry name" value="GroES-like"/>
    <property type="match status" value="1"/>
</dbReference>
<dbReference type="NCBIfam" id="TIGR02823">
    <property type="entry name" value="oxido_YhdH"/>
    <property type="match status" value="1"/>
</dbReference>
<gene>
    <name evidence="2" type="ORF">TMS3_0112985</name>
</gene>
<dbReference type="InterPro" id="IPR011032">
    <property type="entry name" value="GroES-like_sf"/>
</dbReference>
<dbReference type="Gene3D" id="3.40.50.720">
    <property type="entry name" value="NAD(P)-binding Rossmann-like Domain"/>
    <property type="match status" value="1"/>
</dbReference>
<dbReference type="AlphaFoldDB" id="A0A0A1YL19"/>
<dbReference type="eggNOG" id="COG0604">
    <property type="taxonomic scope" value="Bacteria"/>
</dbReference>
<evidence type="ECO:0000313" key="3">
    <source>
        <dbReference type="Proteomes" id="UP000030063"/>
    </source>
</evidence>
<dbReference type="RefSeq" id="WP_025165645.1">
    <property type="nucleotide sequence ID" value="NZ_AWSQ01000003.1"/>
</dbReference>
<dbReference type="InterPro" id="IPR013149">
    <property type="entry name" value="ADH-like_C"/>
</dbReference>
<dbReference type="Proteomes" id="UP000030063">
    <property type="component" value="Unassembled WGS sequence"/>
</dbReference>
<dbReference type="Pfam" id="PF00107">
    <property type="entry name" value="ADH_zinc_N"/>
    <property type="match status" value="1"/>
</dbReference>
<dbReference type="SMART" id="SM00829">
    <property type="entry name" value="PKS_ER"/>
    <property type="match status" value="1"/>
</dbReference>
<dbReference type="PANTHER" id="PTHR43677">
    <property type="entry name" value="SHORT-CHAIN DEHYDROGENASE/REDUCTASE"/>
    <property type="match status" value="1"/>
</dbReference>
<dbReference type="InterPro" id="IPR020843">
    <property type="entry name" value="ER"/>
</dbReference>
<dbReference type="STRING" id="1395571.TMS3_0112985"/>
<evidence type="ECO:0000259" key="1">
    <source>
        <dbReference type="SMART" id="SM00829"/>
    </source>
</evidence>
<organism evidence="2 3">
    <name type="scientific">Pseudomonas taeanensis MS-3</name>
    <dbReference type="NCBI Taxonomy" id="1395571"/>
    <lineage>
        <taxon>Bacteria</taxon>
        <taxon>Pseudomonadati</taxon>
        <taxon>Pseudomonadota</taxon>
        <taxon>Gammaproteobacteria</taxon>
        <taxon>Pseudomonadales</taxon>
        <taxon>Pseudomonadaceae</taxon>
        <taxon>Pseudomonas</taxon>
    </lineage>
</organism>
<proteinExistence type="predicted"/>
<evidence type="ECO:0000313" key="2">
    <source>
        <dbReference type="EMBL" id="KFX69339.1"/>
    </source>
</evidence>
<feature type="domain" description="Enoyl reductase (ER)" evidence="1">
    <location>
        <begin position="15"/>
        <end position="327"/>
    </location>
</feature>
<reference evidence="2 3" key="1">
    <citation type="journal article" date="2014" name="Genome Announc.">
        <title>Draft Genome Sequence of Petroleum Oil-Degrading Marine Bacterium Pseudomonas taeanensis Strain MS-3, Isolated from a Crude Oil-Contaminated Seashore.</title>
        <authorList>
            <person name="Lee S.Y."/>
            <person name="Kim S.H."/>
            <person name="Lee D.G."/>
            <person name="Shin S."/>
            <person name="Yun S.H."/>
            <person name="Choi C.W."/>
            <person name="Chung Y.H."/>
            <person name="Choi J.S."/>
            <person name="Kahng H.Y."/>
            <person name="Kim S.I."/>
        </authorList>
    </citation>
    <scope>NUCLEOTIDE SEQUENCE [LARGE SCALE GENOMIC DNA]</scope>
    <source>
        <strain evidence="2 3">MS-3</strain>
    </source>
</reference>
<dbReference type="InterPro" id="IPR051397">
    <property type="entry name" value="Zn-ADH-like_protein"/>
</dbReference>
<comment type="caution">
    <text evidence="2">The sequence shown here is derived from an EMBL/GenBank/DDBJ whole genome shotgun (WGS) entry which is preliminary data.</text>
</comment>
<name>A0A0A1YL19_9PSED</name>
<dbReference type="InterPro" id="IPR036291">
    <property type="entry name" value="NAD(P)-bd_dom_sf"/>
</dbReference>
<dbReference type="SUPFAM" id="SSF51735">
    <property type="entry name" value="NAD(P)-binding Rossmann-fold domains"/>
    <property type="match status" value="1"/>
</dbReference>
<protein>
    <submittedName>
        <fullName evidence="2">Quinone oxidoreductase</fullName>
    </submittedName>
</protein>
<dbReference type="Gene3D" id="3.90.180.10">
    <property type="entry name" value="Medium-chain alcohol dehydrogenases, catalytic domain"/>
    <property type="match status" value="1"/>
</dbReference>
<dbReference type="InterPro" id="IPR013154">
    <property type="entry name" value="ADH-like_N"/>
</dbReference>
<dbReference type="GO" id="GO:0043957">
    <property type="term" value="F:acryloyl-CoA reductase (NADPH) activity"/>
    <property type="evidence" value="ECO:0007669"/>
    <property type="project" value="TreeGrafter"/>
</dbReference>